<dbReference type="Proteomes" id="UP001151760">
    <property type="component" value="Unassembled WGS sequence"/>
</dbReference>
<accession>A0ABQ4YLX8</accession>
<comment type="caution">
    <text evidence="1">The sequence shown here is derived from an EMBL/GenBank/DDBJ whole genome shotgun (WGS) entry which is preliminary data.</text>
</comment>
<reference evidence="1" key="1">
    <citation type="journal article" date="2022" name="Int. J. Mol. Sci.">
        <title>Draft Genome of Tanacetum Coccineum: Genomic Comparison of Closely Related Tanacetum-Family Plants.</title>
        <authorList>
            <person name="Yamashiro T."/>
            <person name="Shiraishi A."/>
            <person name="Nakayama K."/>
            <person name="Satake H."/>
        </authorList>
    </citation>
    <scope>NUCLEOTIDE SEQUENCE</scope>
</reference>
<evidence type="ECO:0000313" key="2">
    <source>
        <dbReference type="Proteomes" id="UP001151760"/>
    </source>
</evidence>
<keyword evidence="2" id="KW-1185">Reference proteome</keyword>
<dbReference type="EMBL" id="BQNB010010487">
    <property type="protein sequence ID" value="GJS77947.1"/>
    <property type="molecule type" value="Genomic_DNA"/>
</dbReference>
<proteinExistence type="predicted"/>
<protein>
    <submittedName>
        <fullName evidence="1">Uncharacterized protein</fullName>
    </submittedName>
</protein>
<evidence type="ECO:0000313" key="1">
    <source>
        <dbReference type="EMBL" id="GJS77947.1"/>
    </source>
</evidence>
<reference evidence="1" key="2">
    <citation type="submission" date="2022-01" db="EMBL/GenBank/DDBJ databases">
        <authorList>
            <person name="Yamashiro T."/>
            <person name="Shiraishi A."/>
            <person name="Satake H."/>
            <person name="Nakayama K."/>
        </authorList>
    </citation>
    <scope>NUCLEOTIDE SEQUENCE</scope>
</reference>
<name>A0ABQ4YLX8_9ASTR</name>
<organism evidence="1 2">
    <name type="scientific">Tanacetum coccineum</name>
    <dbReference type="NCBI Taxonomy" id="301880"/>
    <lineage>
        <taxon>Eukaryota</taxon>
        <taxon>Viridiplantae</taxon>
        <taxon>Streptophyta</taxon>
        <taxon>Embryophyta</taxon>
        <taxon>Tracheophyta</taxon>
        <taxon>Spermatophyta</taxon>
        <taxon>Magnoliopsida</taxon>
        <taxon>eudicotyledons</taxon>
        <taxon>Gunneridae</taxon>
        <taxon>Pentapetalae</taxon>
        <taxon>asterids</taxon>
        <taxon>campanulids</taxon>
        <taxon>Asterales</taxon>
        <taxon>Asteraceae</taxon>
        <taxon>Asteroideae</taxon>
        <taxon>Anthemideae</taxon>
        <taxon>Anthemidinae</taxon>
        <taxon>Tanacetum</taxon>
    </lineage>
</organism>
<sequence>MSVRSARNPGGTFKNEDVGGMGSWLPCYGDLRTVIRFESTNQNYSFHRVMGYIMAHQVGWFSLTIPGWKWGQTSPGFCYKDSKTLYKALTQFGGGQVRGPFNLSKHMLRACAIDFGMGWVNHLPLGRVFIQTIAITIVSRPPHLIHFLADMCRSTCFVGSVVGEAQILGPELIQETTEKIIQIKQRMQAARDRQKCYAI</sequence>
<gene>
    <name evidence="1" type="ORF">Tco_0727828</name>
</gene>